<evidence type="ECO:0000256" key="6">
    <source>
        <dbReference type="SAM" id="Coils"/>
    </source>
</evidence>
<keyword evidence="6" id="KW-0175">Coiled coil</keyword>
<dbReference type="GO" id="GO:0046872">
    <property type="term" value="F:metal ion binding"/>
    <property type="evidence" value="ECO:0007669"/>
    <property type="project" value="UniProtKB-KW"/>
</dbReference>
<dbReference type="Gene3D" id="3.30.460.10">
    <property type="entry name" value="Beta Polymerase, domain 2"/>
    <property type="match status" value="1"/>
</dbReference>
<feature type="region of interest" description="Disordered" evidence="7">
    <location>
        <begin position="845"/>
        <end position="976"/>
    </location>
</feature>
<evidence type="ECO:0000256" key="3">
    <source>
        <dbReference type="ARBA" id="ARBA00022695"/>
    </source>
</evidence>
<comment type="cofactor">
    <cofactor evidence="1">
        <name>Mg(2+)</name>
        <dbReference type="ChEBI" id="CHEBI:18420"/>
    </cofactor>
</comment>
<feature type="compositionally biased region" description="Low complexity" evidence="7">
    <location>
        <begin position="949"/>
        <end position="964"/>
    </location>
</feature>
<keyword evidence="3" id="KW-0808">Transferase</keyword>
<evidence type="ECO:0000313" key="8">
    <source>
        <dbReference type="EMBL" id="CDZ78930.1"/>
    </source>
</evidence>
<gene>
    <name evidence="8" type="primary">pcnB_2</name>
    <name evidence="8" type="ORF">BN59_03245</name>
</gene>
<dbReference type="Gene3D" id="1.10.3090.10">
    <property type="entry name" value="cca-adding enzyme, domain 2"/>
    <property type="match status" value="1"/>
</dbReference>
<dbReference type="GO" id="GO:0008033">
    <property type="term" value="P:tRNA processing"/>
    <property type="evidence" value="ECO:0007669"/>
    <property type="project" value="UniProtKB-KW"/>
</dbReference>
<evidence type="ECO:0000256" key="2">
    <source>
        <dbReference type="ARBA" id="ARBA00022694"/>
    </source>
</evidence>
<dbReference type="SUPFAM" id="SSF81301">
    <property type="entry name" value="Nucleotidyltransferase"/>
    <property type="match status" value="1"/>
</dbReference>
<dbReference type="OrthoDB" id="9805698at2"/>
<accession>A0A078KWZ9</accession>
<dbReference type="GO" id="GO:0000049">
    <property type="term" value="F:tRNA binding"/>
    <property type="evidence" value="ECO:0007669"/>
    <property type="project" value="TreeGrafter"/>
</dbReference>
<keyword evidence="9" id="KW-1185">Reference proteome</keyword>
<evidence type="ECO:0000313" key="9">
    <source>
        <dbReference type="Proteomes" id="UP000044071"/>
    </source>
</evidence>
<dbReference type="PANTHER" id="PTHR46173">
    <property type="entry name" value="CCA TRNA NUCLEOTIDYLTRANSFERASE 1, MITOCHONDRIAL"/>
    <property type="match status" value="1"/>
</dbReference>
<keyword evidence="3" id="KW-0548">Nucleotidyltransferase</keyword>
<name>A0A078KWZ9_9GAMM</name>
<dbReference type="InterPro" id="IPR043519">
    <property type="entry name" value="NT_sf"/>
</dbReference>
<dbReference type="STRING" id="1034943.BN59_03245"/>
<keyword evidence="2" id="KW-0819">tRNA processing</keyword>
<organism evidence="8 9">
    <name type="scientific">Legionella massiliensis</name>
    <dbReference type="NCBI Taxonomy" id="1034943"/>
    <lineage>
        <taxon>Bacteria</taxon>
        <taxon>Pseudomonadati</taxon>
        <taxon>Pseudomonadota</taxon>
        <taxon>Gammaproteobacteria</taxon>
        <taxon>Legionellales</taxon>
        <taxon>Legionellaceae</taxon>
        <taxon>Legionella</taxon>
    </lineage>
</organism>
<evidence type="ECO:0000256" key="5">
    <source>
        <dbReference type="ARBA" id="ARBA00022842"/>
    </source>
</evidence>
<feature type="compositionally biased region" description="Low complexity" evidence="7">
    <location>
        <begin position="1448"/>
        <end position="1459"/>
    </location>
</feature>
<keyword evidence="4" id="KW-0479">Metal-binding</keyword>
<dbReference type="eggNOG" id="COG0617">
    <property type="taxonomic scope" value="Bacteria"/>
</dbReference>
<dbReference type="InterPro" id="IPR050264">
    <property type="entry name" value="Bact_CCA-adding_enz_type3_sf"/>
</dbReference>
<evidence type="ECO:0000256" key="4">
    <source>
        <dbReference type="ARBA" id="ARBA00022723"/>
    </source>
</evidence>
<feature type="region of interest" description="Disordered" evidence="7">
    <location>
        <begin position="1433"/>
        <end position="1459"/>
    </location>
</feature>
<dbReference type="SUPFAM" id="SSF81891">
    <property type="entry name" value="Poly A polymerase C-terminal region-like"/>
    <property type="match status" value="1"/>
</dbReference>
<feature type="compositionally biased region" description="Polar residues" evidence="7">
    <location>
        <begin position="932"/>
        <end position="947"/>
    </location>
</feature>
<reference evidence="8 9" key="1">
    <citation type="submission" date="2014-06" db="EMBL/GenBank/DDBJ databases">
        <authorList>
            <person name="Urmite Genomes Urmite Genomes"/>
        </authorList>
    </citation>
    <scope>NUCLEOTIDE SEQUENCE [LARGE SCALE GENOMIC DNA]</scope>
</reference>
<feature type="coiled-coil region" evidence="6">
    <location>
        <begin position="480"/>
        <end position="507"/>
    </location>
</feature>
<dbReference type="RefSeq" id="WP_044012106.1">
    <property type="nucleotide sequence ID" value="NZ_CCVW01000004.1"/>
</dbReference>
<dbReference type="GO" id="GO:0016779">
    <property type="term" value="F:nucleotidyltransferase activity"/>
    <property type="evidence" value="ECO:0007669"/>
    <property type="project" value="UniProtKB-KW"/>
</dbReference>
<feature type="compositionally biased region" description="Basic and acidic residues" evidence="7">
    <location>
        <begin position="1435"/>
        <end position="1447"/>
    </location>
</feature>
<proteinExistence type="predicted"/>
<dbReference type="EMBL" id="CCSB01000004">
    <property type="protein sequence ID" value="CDZ78930.1"/>
    <property type="molecule type" value="Genomic_DNA"/>
</dbReference>
<keyword evidence="5" id="KW-0460">Magnesium</keyword>
<evidence type="ECO:0000256" key="1">
    <source>
        <dbReference type="ARBA" id="ARBA00001946"/>
    </source>
</evidence>
<dbReference type="Proteomes" id="UP000044071">
    <property type="component" value="Unassembled WGS sequence"/>
</dbReference>
<protein>
    <submittedName>
        <fullName evidence="8">Poly(A) polymerase I</fullName>
    </submittedName>
</protein>
<dbReference type="PANTHER" id="PTHR46173:SF1">
    <property type="entry name" value="CCA TRNA NUCLEOTIDYLTRANSFERASE 1, MITOCHONDRIAL"/>
    <property type="match status" value="1"/>
</dbReference>
<sequence length="1459" mass="164608">MFTGQKALVKAPAKAAPKITPKELFQRLAHIPADPNNEFAVSLARQMAEAFKSNTLATNAIFIEYSNYIGDVRNRLEAKISHREKLKVLSAALNVGCFIQLHLIKDNDIRVQDHRLIIVDLWATITNLKSCAEEEFQISPAGGLNWLLLVSPVLDACYLELRQLIEDIASKKDMNIQLPLLNHMVTNVLPETIIGYSTVLATFYEMYVKIGDLNEASKYKEKLKVHLNIIEKNWRALASIVPVSSLNEILIRSNFEIDRLDKTTDTVRQSKEIIEEYKDLIREKAAQLKKAQPAYPFDLDNAGQVSSSSSFSDNLAEQFDRIKADITPYLAEPLLYTRVINLNSDANTKFKETFRALGQLTQSEYHKNAEKNLNSAIELCTQWVRLFTENYTDDAAPIVKQFNKILSVLNKHLQAASSRIPNYFEPLLLEIAQIEATAEVPSPALQMPNPVPLYFQNRFQKYVVNHPRFTVSEEINFESLDAAEQHLVKLQENVNILEYALTNLDSRQKNTPYSDQLTHFLCQTLASINHTTARLIKENMIPQALVTSYLNRASKNYVLMANYAHNYQKLLQYVDRTDVLVTPFVQDIKPKWLDALYSVMTGYIDYASLQWHQSDRNQAARALLLAYDNLKFLMYRASLSLPEAQYIKTSNEMKELTLSIYLSAFDCREFQNFIRQASGEVPAAEQIPLAVLSDDFWTAYGQYLNQASLADIEPSNNHLLTNVILESRINALRYVLSQLDESSPWYPKTLGALWESSYQRYVNASVLSSIVVIASEEQKLREKADYEHYKNQLDSLIPSITKLENKAYNAQISSFKGSEKKAVENTAVKKTGAFSPDELDAMARTSKNGRRKATQAQTVKAKDRPASKKQPQSTEEQEVKYILPRSAAATSTSFEEPRPYEPWIFKSKKTPGTKPKAVPDGARPQAAATAASSNTKPKSHAASSNTRPKAAPHATSSTKAASSSVKEKPAAQPAWTDAKTTIEKILGRTTFDTYQGIQSDTIFEDRAGQSVEPKEGRKLKTVSENSTVLSTSAEVVAQPKLPLKRKLDSSDCPVVDGIDPRIFRLPREIWEICLRLHKAGYQSYISGGLIRDRLLGLRPHDVDIVTDCPRDVAYKLFNGWGKLSKRHPDLYFLCPGVDLVSSTSSTLKEEAEKKDAECNALFFCPIKRKLYDPLNCYKSIYSRTLTLIGNAYTRLVEDPSRILRIIRFAHSLNKNIGSHTQDLIQIIAPSMVKLPFSVRVNNIKAMFFRDFGLAMKNYQYLIDNKIMSYLFSSDENEKSYYPEDSSISKTFNRYWQHALSEIYRGRPPIFANSSDSDEIISLMLFIRLKGYQVKNNTDFTSALADTIKFAENFFEGSYQSSLFEAMNFHQRNYDSFEQPLSLEEPVMLLPNHEPQVVVPEQQAVRLQAEPSSSSSGKASSSVPLAIPVMFVQNSEGKEVSSEPEDRPSCSSGASSSVAP</sequence>
<evidence type="ECO:0000256" key="7">
    <source>
        <dbReference type="SAM" id="MobiDB-lite"/>
    </source>
</evidence>